<accession>A0A251X929</accession>
<name>A0A251X929_9GAMM</name>
<evidence type="ECO:0000256" key="7">
    <source>
        <dbReference type="SAM" id="Phobius"/>
    </source>
</evidence>
<feature type="transmembrane region" description="Helical" evidence="7">
    <location>
        <begin position="153"/>
        <end position="171"/>
    </location>
</feature>
<keyword evidence="4 7" id="KW-1133">Transmembrane helix</keyword>
<keyword evidence="6" id="KW-0175">Coiled coil</keyword>
<evidence type="ECO:0000256" key="2">
    <source>
        <dbReference type="ARBA" id="ARBA00022475"/>
    </source>
</evidence>
<feature type="transmembrane region" description="Helical" evidence="7">
    <location>
        <begin position="236"/>
        <end position="255"/>
    </location>
</feature>
<dbReference type="GO" id="GO:0005436">
    <property type="term" value="F:sodium:phosphate symporter activity"/>
    <property type="evidence" value="ECO:0007669"/>
    <property type="project" value="InterPro"/>
</dbReference>
<feature type="transmembrane region" description="Helical" evidence="7">
    <location>
        <begin position="191"/>
        <end position="209"/>
    </location>
</feature>
<sequence>MIKKIMLAVIFLLLSYGLWQSANFKEIAAGVAIFLFGMLLLEQGFKNFTGGILERILSYSTNRLWKSLLFGIVSTTLMQSSSLVSILTISFLSAGLLQLVQGIGIIFGANLGTTTGAWLVAGLGLKVDIAAYAMPMLIFGVILSLQKAKTAKGLGTILTGLGFLFLGIAYMKEGFEAFRTTLDLSQYAMGGWRGLLAFTGIGIVATIIMQSSHASLILTITALAAGQITYENALALAIGANIGTTITAVLGAMGANQAGRQLAGAHLIFNSVTGIIAILFIEQFGQWVNYFSDQLNIAPDNYTLKLAVFHTLFNLTGVILMLPLISVLVKFLNWLIPERTNQVARAKYLHQATEDYPATALEAIYKETHHLFHNAFEIIAHGLNLHRTVILSNYNLKQWVNENTEKIEIDVDQRYEERVKEIYSEIIEFSAKVEKHMELSQLKRLADLRAANRDIVEAIKDIEQLQENMAFYINNHNAIIRQEYNRLRYLVGEILRAVYAIEGFEKTKPDYEEKLSEALLSLDHFRIEMEKNDIFNNGQLDHFIRHRQISSRMATSLMNDSAYAYNIAHKLIRMAKILYAHQGTPAVMVSNEMSLDDQEIKRWVSQNSVSK</sequence>
<dbReference type="GO" id="GO:0044341">
    <property type="term" value="P:sodium-dependent phosphate transport"/>
    <property type="evidence" value="ECO:0007669"/>
    <property type="project" value="InterPro"/>
</dbReference>
<feature type="transmembrane region" description="Helical" evidence="7">
    <location>
        <begin position="267"/>
        <end position="287"/>
    </location>
</feature>
<evidence type="ECO:0000313" key="9">
    <source>
        <dbReference type="Proteomes" id="UP000194798"/>
    </source>
</evidence>
<dbReference type="Proteomes" id="UP000194798">
    <property type="component" value="Unassembled WGS sequence"/>
</dbReference>
<feature type="transmembrane region" description="Helical" evidence="7">
    <location>
        <begin position="129"/>
        <end position="146"/>
    </location>
</feature>
<keyword evidence="5 7" id="KW-0472">Membrane</keyword>
<evidence type="ECO:0000256" key="5">
    <source>
        <dbReference type="ARBA" id="ARBA00023136"/>
    </source>
</evidence>
<dbReference type="NCBIfam" id="NF037997">
    <property type="entry name" value="Na_Pi_symport"/>
    <property type="match status" value="1"/>
</dbReference>
<proteinExistence type="predicted"/>
<dbReference type="PANTHER" id="PTHR10010">
    <property type="entry name" value="SOLUTE CARRIER FAMILY 34 SODIUM PHOSPHATE , MEMBER 2-RELATED"/>
    <property type="match status" value="1"/>
</dbReference>
<keyword evidence="3 7" id="KW-0812">Transmembrane</keyword>
<evidence type="ECO:0000256" key="3">
    <source>
        <dbReference type="ARBA" id="ARBA00022692"/>
    </source>
</evidence>
<comment type="subcellular location">
    <subcellularLocation>
        <location evidence="1">Cell membrane</location>
        <topology evidence="1">Multi-pass membrane protein</topology>
    </subcellularLocation>
</comment>
<dbReference type="AlphaFoldDB" id="A0A251X929"/>
<dbReference type="Pfam" id="PF02690">
    <property type="entry name" value="Na_Pi_cotrans"/>
    <property type="match status" value="2"/>
</dbReference>
<evidence type="ECO:0000256" key="4">
    <source>
        <dbReference type="ARBA" id="ARBA00022989"/>
    </source>
</evidence>
<keyword evidence="2" id="KW-1003">Cell membrane</keyword>
<dbReference type="PANTHER" id="PTHR10010:SF46">
    <property type="entry name" value="SODIUM-DEPENDENT PHOSPHATE TRANSPORT PROTEIN 2B"/>
    <property type="match status" value="1"/>
</dbReference>
<evidence type="ECO:0000256" key="1">
    <source>
        <dbReference type="ARBA" id="ARBA00004651"/>
    </source>
</evidence>
<evidence type="ECO:0000313" key="8">
    <source>
        <dbReference type="EMBL" id="OUD14568.1"/>
    </source>
</evidence>
<reference evidence="8 9" key="1">
    <citation type="submission" date="2016-12" db="EMBL/GenBank/DDBJ databases">
        <title>Thioflexothrix psekupsii D3 genome sequencing and assembly.</title>
        <authorList>
            <person name="Fomenkov A."/>
            <person name="Vincze T."/>
            <person name="Grabovich M."/>
            <person name="Anton B.P."/>
            <person name="Dubinina G."/>
            <person name="Orlova M."/>
            <person name="Belousova E."/>
            <person name="Roberts R.J."/>
        </authorList>
    </citation>
    <scope>NUCLEOTIDE SEQUENCE [LARGE SCALE GENOMIC DNA]</scope>
    <source>
        <strain evidence="8">D3</strain>
    </source>
</reference>
<feature type="coiled-coil region" evidence="6">
    <location>
        <begin position="445"/>
        <end position="482"/>
    </location>
</feature>
<feature type="transmembrane region" description="Helical" evidence="7">
    <location>
        <begin position="27"/>
        <end position="45"/>
    </location>
</feature>
<dbReference type="EMBL" id="MSLT01000012">
    <property type="protein sequence ID" value="OUD14568.1"/>
    <property type="molecule type" value="Genomic_DNA"/>
</dbReference>
<organism evidence="8 9">
    <name type="scientific">Thioflexithrix psekupsensis</name>
    <dbReference type="NCBI Taxonomy" id="1570016"/>
    <lineage>
        <taxon>Bacteria</taxon>
        <taxon>Pseudomonadati</taxon>
        <taxon>Pseudomonadota</taxon>
        <taxon>Gammaproteobacteria</taxon>
        <taxon>Thiotrichales</taxon>
        <taxon>Thioflexithrix</taxon>
    </lineage>
</organism>
<feature type="transmembrane region" description="Helical" evidence="7">
    <location>
        <begin position="307"/>
        <end position="329"/>
    </location>
</feature>
<evidence type="ECO:0000256" key="6">
    <source>
        <dbReference type="SAM" id="Coils"/>
    </source>
</evidence>
<protein>
    <submittedName>
        <fullName evidence="8">Sodium:phosphate symporter</fullName>
    </submittedName>
</protein>
<gene>
    <name evidence="8" type="ORF">TPSD3_09785</name>
</gene>
<comment type="caution">
    <text evidence="8">The sequence shown here is derived from an EMBL/GenBank/DDBJ whole genome shotgun (WGS) entry which is preliminary data.</text>
</comment>
<dbReference type="GO" id="GO:0005886">
    <property type="term" value="C:plasma membrane"/>
    <property type="evidence" value="ECO:0007669"/>
    <property type="project" value="UniProtKB-SubCell"/>
</dbReference>
<keyword evidence="9" id="KW-1185">Reference proteome</keyword>
<dbReference type="InterPro" id="IPR003841">
    <property type="entry name" value="Na/Pi_transpt"/>
</dbReference>